<dbReference type="Proteomes" id="UP000006860">
    <property type="component" value="Chromosome"/>
</dbReference>
<feature type="domain" description="Translation elongation factor P/YeiP central" evidence="11">
    <location>
        <begin position="69"/>
        <end position="123"/>
    </location>
</feature>
<evidence type="ECO:0000256" key="3">
    <source>
        <dbReference type="ARBA" id="ARBA00009479"/>
    </source>
</evidence>
<keyword evidence="13" id="KW-1185">Reference proteome</keyword>
<dbReference type="NCBIfam" id="NF001810">
    <property type="entry name" value="PRK00529.1"/>
    <property type="match status" value="1"/>
</dbReference>
<dbReference type="HAMAP" id="MF_00141">
    <property type="entry name" value="EF_P"/>
    <property type="match status" value="1"/>
</dbReference>
<dbReference type="GO" id="GO:0005829">
    <property type="term" value="C:cytosol"/>
    <property type="evidence" value="ECO:0007669"/>
    <property type="project" value="UniProtKB-ARBA"/>
</dbReference>
<dbReference type="SUPFAM" id="SSF50249">
    <property type="entry name" value="Nucleic acid-binding proteins"/>
    <property type="match status" value="2"/>
</dbReference>
<dbReference type="Gene3D" id="2.30.30.30">
    <property type="match status" value="1"/>
</dbReference>
<keyword evidence="6 7" id="KW-0648">Protein biosynthesis</keyword>
<dbReference type="RefSeq" id="WP_013627046.1">
    <property type="nucleotide sequence ID" value="NC_015174.1"/>
</dbReference>
<evidence type="ECO:0000259" key="10">
    <source>
        <dbReference type="SMART" id="SM00841"/>
    </source>
</evidence>
<dbReference type="FunFam" id="2.30.30.30:FF:000003">
    <property type="entry name" value="Elongation factor P"/>
    <property type="match status" value="1"/>
</dbReference>
<dbReference type="SUPFAM" id="SSF50104">
    <property type="entry name" value="Translation proteins SH3-like domain"/>
    <property type="match status" value="1"/>
</dbReference>
<dbReference type="PIRSF" id="PIRSF005901">
    <property type="entry name" value="EF-P"/>
    <property type="match status" value="1"/>
</dbReference>
<evidence type="ECO:0000256" key="9">
    <source>
        <dbReference type="RuleBase" id="RU004389"/>
    </source>
</evidence>
<evidence type="ECO:0000256" key="5">
    <source>
        <dbReference type="ARBA" id="ARBA00022768"/>
    </source>
</evidence>
<organism evidence="12 13">
    <name type="scientific">Rubinisphaera brasiliensis (strain ATCC 49424 / DSM 5305 / JCM 21570 / IAM 15109 / NBRC 103401 / IFAM 1448)</name>
    <name type="common">Planctomyces brasiliensis</name>
    <dbReference type="NCBI Taxonomy" id="756272"/>
    <lineage>
        <taxon>Bacteria</taxon>
        <taxon>Pseudomonadati</taxon>
        <taxon>Planctomycetota</taxon>
        <taxon>Planctomycetia</taxon>
        <taxon>Planctomycetales</taxon>
        <taxon>Planctomycetaceae</taxon>
        <taxon>Rubinisphaera</taxon>
    </lineage>
</organism>
<reference evidence="13" key="1">
    <citation type="submission" date="2011-02" db="EMBL/GenBank/DDBJ databases">
        <title>The complete genome of Planctomyces brasiliensis DSM 5305.</title>
        <authorList>
            <person name="Lucas S."/>
            <person name="Copeland A."/>
            <person name="Lapidus A."/>
            <person name="Bruce D."/>
            <person name="Goodwin L."/>
            <person name="Pitluck S."/>
            <person name="Kyrpides N."/>
            <person name="Mavromatis K."/>
            <person name="Pagani I."/>
            <person name="Ivanova N."/>
            <person name="Ovchinnikova G."/>
            <person name="Lu M."/>
            <person name="Detter J.C."/>
            <person name="Han C."/>
            <person name="Land M."/>
            <person name="Hauser L."/>
            <person name="Markowitz V."/>
            <person name="Cheng J.-F."/>
            <person name="Hugenholtz P."/>
            <person name="Woyke T."/>
            <person name="Wu D."/>
            <person name="Tindall B."/>
            <person name="Pomrenke H.G."/>
            <person name="Brambilla E."/>
            <person name="Klenk H.-P."/>
            <person name="Eisen J.A."/>
        </authorList>
    </citation>
    <scope>NUCLEOTIDE SEQUENCE [LARGE SCALE GENOMIC DNA]</scope>
    <source>
        <strain evidence="13">ATCC 49424 / DSM 5305 / JCM 21570 / IAM 15109 / NBRC 103401 / IFAM 1448</strain>
    </source>
</reference>
<comment type="pathway">
    <text evidence="2 7">Protein biosynthesis; polypeptide chain elongation.</text>
</comment>
<dbReference type="OrthoDB" id="9801844at2"/>
<dbReference type="PANTHER" id="PTHR30053">
    <property type="entry name" value="ELONGATION FACTOR P"/>
    <property type="match status" value="1"/>
</dbReference>
<feature type="domain" description="Elongation factor P C-terminal" evidence="10">
    <location>
        <begin position="131"/>
        <end position="186"/>
    </location>
</feature>
<dbReference type="GO" id="GO:0003746">
    <property type="term" value="F:translation elongation factor activity"/>
    <property type="evidence" value="ECO:0007669"/>
    <property type="project" value="UniProtKB-UniRule"/>
</dbReference>
<comment type="similarity">
    <text evidence="3 7 9">Belongs to the elongation factor P family.</text>
</comment>
<comment type="subcellular location">
    <subcellularLocation>
        <location evidence="1 7">Cytoplasm</location>
    </subcellularLocation>
</comment>
<dbReference type="InterPro" id="IPR020599">
    <property type="entry name" value="Transl_elong_fac_P/YeiP"/>
</dbReference>
<sequence>MASVNTGDFKKGVKVIVEGDPYEMLECNFVKPGKGQALYKTRLRNLLKGTILDRTYKSGDSLEEADIRKSRGSYSYRDADSYYFLDSESFEQYGLPAEVYDDTMKFLLEGSEVDLLFWNDKLIAMTPPMQVTLEVTYTEPAARGNTATNVTKGATVETGAEVQVPAFIEQGNRIKIEIESGSYVERVSN</sequence>
<dbReference type="FunFam" id="2.40.50.140:FF:000009">
    <property type="entry name" value="Elongation factor P"/>
    <property type="match status" value="1"/>
</dbReference>
<evidence type="ECO:0000256" key="8">
    <source>
        <dbReference type="NCBIfam" id="TIGR00038"/>
    </source>
</evidence>
<evidence type="ECO:0000256" key="1">
    <source>
        <dbReference type="ARBA" id="ARBA00004496"/>
    </source>
</evidence>
<accession>F0SG14</accession>
<dbReference type="GO" id="GO:0043043">
    <property type="term" value="P:peptide biosynthetic process"/>
    <property type="evidence" value="ECO:0007669"/>
    <property type="project" value="InterPro"/>
</dbReference>
<dbReference type="InterPro" id="IPR014722">
    <property type="entry name" value="Rib_uL2_dom2"/>
</dbReference>
<comment type="function">
    <text evidence="7">Involved in peptide bond synthesis. Stimulates efficient translation and peptide-bond synthesis on native or reconstituted 70S ribosomes in vitro. Probably functions indirectly by altering the affinity of the ribosome for aminoacyl-tRNA, thus increasing their reactivity as acceptors for peptidyl transferase.</text>
</comment>
<dbReference type="SMART" id="SM00841">
    <property type="entry name" value="Elong-fact-P_C"/>
    <property type="match status" value="1"/>
</dbReference>
<evidence type="ECO:0000313" key="13">
    <source>
        <dbReference type="Proteomes" id="UP000006860"/>
    </source>
</evidence>
<evidence type="ECO:0000256" key="6">
    <source>
        <dbReference type="ARBA" id="ARBA00022917"/>
    </source>
</evidence>
<dbReference type="InterPro" id="IPR012340">
    <property type="entry name" value="NA-bd_OB-fold"/>
</dbReference>
<dbReference type="Pfam" id="PF09285">
    <property type="entry name" value="Elong-fact-P_C"/>
    <property type="match status" value="1"/>
</dbReference>
<keyword evidence="5 7" id="KW-0251">Elongation factor</keyword>
<proteinExistence type="inferred from homology"/>
<dbReference type="Gene3D" id="2.40.50.140">
    <property type="entry name" value="Nucleic acid-binding proteins"/>
    <property type="match status" value="2"/>
</dbReference>
<dbReference type="EMBL" id="CP002546">
    <property type="protein sequence ID" value="ADY58303.1"/>
    <property type="molecule type" value="Genomic_DNA"/>
</dbReference>
<dbReference type="UniPathway" id="UPA00345"/>
<dbReference type="HOGENOM" id="CLU_074944_0_0_0"/>
<evidence type="ECO:0000313" key="12">
    <source>
        <dbReference type="EMBL" id="ADY58303.1"/>
    </source>
</evidence>
<evidence type="ECO:0000256" key="2">
    <source>
        <dbReference type="ARBA" id="ARBA00004815"/>
    </source>
</evidence>
<dbReference type="InterPro" id="IPR008991">
    <property type="entry name" value="Translation_prot_SH3-like_sf"/>
</dbReference>
<dbReference type="CDD" id="cd05794">
    <property type="entry name" value="S1_EF-P_repeat_2"/>
    <property type="match status" value="1"/>
</dbReference>
<dbReference type="Pfam" id="PF08207">
    <property type="entry name" value="EFP_N"/>
    <property type="match status" value="1"/>
</dbReference>
<evidence type="ECO:0000259" key="11">
    <source>
        <dbReference type="SMART" id="SM01185"/>
    </source>
</evidence>
<dbReference type="NCBIfam" id="TIGR00038">
    <property type="entry name" value="efp"/>
    <property type="match status" value="1"/>
</dbReference>
<dbReference type="SMART" id="SM01185">
    <property type="entry name" value="EFP"/>
    <property type="match status" value="1"/>
</dbReference>
<dbReference type="KEGG" id="pbs:Plabr_0676"/>
<dbReference type="PROSITE" id="PS01275">
    <property type="entry name" value="EFP"/>
    <property type="match status" value="1"/>
</dbReference>
<dbReference type="STRING" id="756272.Plabr_0676"/>
<evidence type="ECO:0000256" key="7">
    <source>
        <dbReference type="HAMAP-Rule" id="MF_00141"/>
    </source>
</evidence>
<dbReference type="InterPro" id="IPR015365">
    <property type="entry name" value="Elong-fact-P_C"/>
</dbReference>
<dbReference type="InterPro" id="IPR013185">
    <property type="entry name" value="Transl_elong_KOW-like"/>
</dbReference>
<dbReference type="FunFam" id="2.40.50.140:FF:000004">
    <property type="entry name" value="Elongation factor P"/>
    <property type="match status" value="1"/>
</dbReference>
<dbReference type="AlphaFoldDB" id="F0SG14"/>
<protein>
    <recommendedName>
        <fullName evidence="7 8">Elongation factor P</fullName>
        <shortName evidence="7">EF-P</shortName>
    </recommendedName>
</protein>
<dbReference type="Pfam" id="PF01132">
    <property type="entry name" value="EFP"/>
    <property type="match status" value="1"/>
</dbReference>
<dbReference type="InterPro" id="IPR001059">
    <property type="entry name" value="Transl_elong_P/YeiP_cen"/>
</dbReference>
<name>F0SG14_RUBBR</name>
<gene>
    <name evidence="7" type="primary">efp</name>
    <name evidence="12" type="ordered locus">Plabr_0676</name>
</gene>
<dbReference type="CDD" id="cd04470">
    <property type="entry name" value="S1_EF-P_repeat_1"/>
    <property type="match status" value="1"/>
</dbReference>
<dbReference type="eggNOG" id="COG0231">
    <property type="taxonomic scope" value="Bacteria"/>
</dbReference>
<evidence type="ECO:0000256" key="4">
    <source>
        <dbReference type="ARBA" id="ARBA00022490"/>
    </source>
</evidence>
<dbReference type="InterPro" id="IPR011768">
    <property type="entry name" value="Transl_elongation_fac_P"/>
</dbReference>
<dbReference type="InterPro" id="IPR013852">
    <property type="entry name" value="Transl_elong_P/YeiP_CS"/>
</dbReference>
<dbReference type="PANTHER" id="PTHR30053:SF12">
    <property type="entry name" value="ELONGATION FACTOR P (EF-P) FAMILY PROTEIN"/>
    <property type="match status" value="1"/>
</dbReference>
<keyword evidence="4 7" id="KW-0963">Cytoplasm</keyword>